<dbReference type="InterPro" id="IPR007115">
    <property type="entry name" value="6-PTP_synth/QueD"/>
</dbReference>
<keyword evidence="6" id="KW-0862">Zinc</keyword>
<comment type="similarity">
    <text evidence="3">Belongs to the PTPS family.</text>
</comment>
<keyword evidence="5" id="KW-0479">Metal-binding</keyword>
<organism evidence="9 10">
    <name type="scientific">Amphibalanus amphitrite</name>
    <name type="common">Striped barnacle</name>
    <name type="synonym">Balanus amphitrite</name>
    <dbReference type="NCBI Taxonomy" id="1232801"/>
    <lineage>
        <taxon>Eukaryota</taxon>
        <taxon>Metazoa</taxon>
        <taxon>Ecdysozoa</taxon>
        <taxon>Arthropoda</taxon>
        <taxon>Crustacea</taxon>
        <taxon>Multicrustacea</taxon>
        <taxon>Cirripedia</taxon>
        <taxon>Thoracica</taxon>
        <taxon>Thoracicalcarea</taxon>
        <taxon>Balanomorpha</taxon>
        <taxon>Balanoidea</taxon>
        <taxon>Balanidae</taxon>
        <taxon>Amphibalaninae</taxon>
        <taxon>Amphibalanus</taxon>
    </lineage>
</organism>
<dbReference type="AlphaFoldDB" id="A0A6A4VK75"/>
<evidence type="ECO:0000313" key="9">
    <source>
        <dbReference type="EMBL" id="KAF0294053.1"/>
    </source>
</evidence>
<dbReference type="GO" id="GO:0005739">
    <property type="term" value="C:mitochondrion"/>
    <property type="evidence" value="ECO:0007669"/>
    <property type="project" value="TreeGrafter"/>
</dbReference>
<protein>
    <recommendedName>
        <fullName evidence="4">6-pyruvoyltetrahydropterin synthase</fullName>
        <ecNumber evidence="4">4.2.3.12</ecNumber>
    </recommendedName>
</protein>
<dbReference type="SUPFAM" id="SSF55620">
    <property type="entry name" value="Tetrahydrobiopterin biosynthesis enzymes-like"/>
    <property type="match status" value="1"/>
</dbReference>
<dbReference type="PANTHER" id="PTHR12589:SF7">
    <property type="entry name" value="6-PYRUVOYL TETRAHYDROBIOPTERIN SYNTHASE"/>
    <property type="match status" value="1"/>
</dbReference>
<dbReference type="EMBL" id="VIIS01001708">
    <property type="protein sequence ID" value="KAF0294053.1"/>
    <property type="molecule type" value="Genomic_DNA"/>
</dbReference>
<comment type="pathway">
    <text evidence="2">Cofactor biosynthesis; tetrahydrobiopterin biosynthesis; tetrahydrobiopterin from 7,8-dihydroneopterin triphosphate: step 1/3.</text>
</comment>
<evidence type="ECO:0000256" key="7">
    <source>
        <dbReference type="ARBA" id="ARBA00023007"/>
    </source>
</evidence>
<comment type="cofactor">
    <cofactor evidence="1">
        <name>Zn(2+)</name>
        <dbReference type="ChEBI" id="CHEBI:29105"/>
    </cofactor>
</comment>
<dbReference type="OrthoDB" id="14045at2759"/>
<dbReference type="UniPathway" id="UPA00849">
    <property type="reaction ID" value="UER00819"/>
</dbReference>
<dbReference type="FunFam" id="3.30.479.10:FF:000003">
    <property type="entry name" value="6-pyruvoyl tetrahydrobiopterin synthase"/>
    <property type="match status" value="1"/>
</dbReference>
<dbReference type="GO" id="GO:0046872">
    <property type="term" value="F:metal ion binding"/>
    <property type="evidence" value="ECO:0007669"/>
    <property type="project" value="UniProtKB-KW"/>
</dbReference>
<accession>A0A6A4VK75</accession>
<evidence type="ECO:0000256" key="5">
    <source>
        <dbReference type="ARBA" id="ARBA00022723"/>
    </source>
</evidence>
<reference evidence="9 10" key="1">
    <citation type="submission" date="2019-07" db="EMBL/GenBank/DDBJ databases">
        <title>Draft genome assembly of a fouling barnacle, Amphibalanus amphitrite (Darwin, 1854): The first reference genome for Thecostraca.</title>
        <authorList>
            <person name="Kim W."/>
        </authorList>
    </citation>
    <scope>NUCLEOTIDE SEQUENCE [LARGE SCALE GENOMIC DNA]</scope>
    <source>
        <strain evidence="9">SNU_AA5</strain>
        <tissue evidence="9">Soma without cirri and trophi</tissue>
    </source>
</reference>
<evidence type="ECO:0000256" key="8">
    <source>
        <dbReference type="ARBA" id="ARBA00023239"/>
    </source>
</evidence>
<evidence type="ECO:0000313" key="10">
    <source>
        <dbReference type="Proteomes" id="UP000440578"/>
    </source>
</evidence>
<dbReference type="CDD" id="cd00470">
    <property type="entry name" value="PTPS"/>
    <property type="match status" value="1"/>
</dbReference>
<proteinExistence type="inferred from homology"/>
<dbReference type="Gene3D" id="3.30.479.10">
    <property type="entry name" value="6-pyruvoyl tetrahydropterin synthase/QueD"/>
    <property type="match status" value="1"/>
</dbReference>
<dbReference type="GO" id="GO:0006729">
    <property type="term" value="P:tetrahydrobiopterin biosynthetic process"/>
    <property type="evidence" value="ECO:0007669"/>
    <property type="project" value="UniProtKB-UniPathway"/>
</dbReference>
<dbReference type="InterPro" id="IPR038418">
    <property type="entry name" value="6-PTP_synth/QueD_sf"/>
</dbReference>
<evidence type="ECO:0000256" key="3">
    <source>
        <dbReference type="ARBA" id="ARBA00009164"/>
    </source>
</evidence>
<evidence type="ECO:0000256" key="2">
    <source>
        <dbReference type="ARBA" id="ARBA00005126"/>
    </source>
</evidence>
<dbReference type="Pfam" id="PF01242">
    <property type="entry name" value="PTPS"/>
    <property type="match status" value="1"/>
</dbReference>
<dbReference type="Proteomes" id="UP000440578">
    <property type="component" value="Unassembled WGS sequence"/>
</dbReference>
<evidence type="ECO:0000256" key="4">
    <source>
        <dbReference type="ARBA" id="ARBA00013100"/>
    </source>
</evidence>
<evidence type="ECO:0000256" key="6">
    <source>
        <dbReference type="ARBA" id="ARBA00022833"/>
    </source>
</evidence>
<dbReference type="GO" id="GO:0003874">
    <property type="term" value="F:6-pyruvoyltetrahydropterin synthase activity"/>
    <property type="evidence" value="ECO:0007669"/>
    <property type="project" value="UniProtKB-EC"/>
</dbReference>
<keyword evidence="8" id="KW-0456">Lyase</keyword>
<keyword evidence="10" id="KW-1185">Reference proteome</keyword>
<dbReference type="PANTHER" id="PTHR12589">
    <property type="entry name" value="PYRUVOYL TETRAHYDROBIOPTERIN SYNTHASE"/>
    <property type="match status" value="1"/>
</dbReference>
<dbReference type="EC" id="4.2.3.12" evidence="4"/>
<evidence type="ECO:0000256" key="1">
    <source>
        <dbReference type="ARBA" id="ARBA00001947"/>
    </source>
</evidence>
<sequence length="153" mass="17504">MAPDRRAVRGTGGVPIGYITRIQSFSACHRLHSVHLSDEENKKIFGKCNHVNGHGHNYRVEVTARGPIHPHTGMVVNISDMKVWIERAIMDVMDHRNIDKDVPYFRETVSTAENIAVFIWESLQPFLPSDVTLFEVKLFETDKNIAVFRGEYQ</sequence>
<gene>
    <name evidence="9" type="primary">pts</name>
    <name evidence="9" type="ORF">FJT64_008265</name>
</gene>
<name>A0A6A4VK75_AMPAM</name>
<comment type="caution">
    <text evidence="9">The sequence shown here is derived from an EMBL/GenBank/DDBJ whole genome shotgun (WGS) entry which is preliminary data.</text>
</comment>
<keyword evidence="7" id="KW-0783">Tetrahydrobiopterin biosynthesis</keyword>